<comment type="caution">
    <text evidence="6">The sequence shown here is derived from an EMBL/GenBank/DDBJ whole genome shotgun (WGS) entry which is preliminary data.</text>
</comment>
<dbReference type="InterPro" id="IPR020449">
    <property type="entry name" value="Tscrpt_reg_AraC-type_HTH"/>
</dbReference>
<dbReference type="Pfam" id="PF12833">
    <property type="entry name" value="HTH_18"/>
    <property type="match status" value="1"/>
</dbReference>
<dbReference type="PANTHER" id="PTHR43280">
    <property type="entry name" value="ARAC-FAMILY TRANSCRIPTIONAL REGULATOR"/>
    <property type="match status" value="1"/>
</dbReference>
<dbReference type="Pfam" id="PF02311">
    <property type="entry name" value="AraC_binding"/>
    <property type="match status" value="1"/>
</dbReference>
<feature type="domain" description="HTH araC/xylS-type" evidence="5">
    <location>
        <begin position="210"/>
        <end position="308"/>
    </location>
</feature>
<dbReference type="InterPro" id="IPR009057">
    <property type="entry name" value="Homeodomain-like_sf"/>
</dbReference>
<gene>
    <name evidence="6" type="ORF">EV147_0769</name>
</gene>
<keyword evidence="2 6" id="KW-0238">DNA-binding</keyword>
<dbReference type="GO" id="GO:0003700">
    <property type="term" value="F:DNA-binding transcription factor activity"/>
    <property type="evidence" value="ECO:0007669"/>
    <property type="project" value="InterPro"/>
</dbReference>
<evidence type="ECO:0000256" key="4">
    <source>
        <dbReference type="ARBA" id="ARBA00023163"/>
    </source>
</evidence>
<organism evidence="6 7">
    <name type="scientific">Cupriavidus agavae</name>
    <dbReference type="NCBI Taxonomy" id="1001822"/>
    <lineage>
        <taxon>Bacteria</taxon>
        <taxon>Pseudomonadati</taxon>
        <taxon>Pseudomonadota</taxon>
        <taxon>Betaproteobacteria</taxon>
        <taxon>Burkholderiales</taxon>
        <taxon>Burkholderiaceae</taxon>
        <taxon>Cupriavidus</taxon>
    </lineage>
</organism>
<dbReference type="InterPro" id="IPR037923">
    <property type="entry name" value="HTH-like"/>
</dbReference>
<dbReference type="PRINTS" id="PR00032">
    <property type="entry name" value="HTHARAC"/>
</dbReference>
<dbReference type="Proteomes" id="UP000291078">
    <property type="component" value="Unassembled WGS sequence"/>
</dbReference>
<keyword evidence="3" id="KW-0010">Activator</keyword>
<dbReference type="SMART" id="SM00342">
    <property type="entry name" value="HTH_ARAC"/>
    <property type="match status" value="1"/>
</dbReference>
<dbReference type="SUPFAM" id="SSF46689">
    <property type="entry name" value="Homeodomain-like"/>
    <property type="match status" value="1"/>
</dbReference>
<dbReference type="PROSITE" id="PS01124">
    <property type="entry name" value="HTH_ARAC_FAMILY_2"/>
    <property type="match status" value="1"/>
</dbReference>
<proteinExistence type="predicted"/>
<protein>
    <submittedName>
        <fullName evidence="6">AraC-like DNA-binding protein</fullName>
    </submittedName>
</protein>
<evidence type="ECO:0000313" key="7">
    <source>
        <dbReference type="Proteomes" id="UP000291078"/>
    </source>
</evidence>
<dbReference type="Gene3D" id="1.10.10.60">
    <property type="entry name" value="Homeodomain-like"/>
    <property type="match status" value="1"/>
</dbReference>
<sequence>MMLDPAFAIARNRRLSEALPSARSGEFPTFETSEFAADDGAFYFDLVRLEDRDDIPRGFLHRHNYYHLLWMTRASGTHMLDFAHFDVRDHSVFFLSPGQVHAWTSSVKPYGYVLNFSIDFFARMFPRADDVAKFPFYHPTRGNSALYLTPDQHDAMLPLLAGMEREARERETGFADVVQANLLILLTRLRRLCPESQQAGESGPRQALARRFTMLVETHYLRFGAVGQYAEALCVSERQLNDAVKQTMGRTASQVIQERVLLEAKRWLSNTETGIAEIAFRLNIEDPAYFARFFKKQTGLTPGDFRRKHCRPLE</sequence>
<keyword evidence="4" id="KW-0804">Transcription</keyword>
<dbReference type="InterPro" id="IPR018060">
    <property type="entry name" value="HTH_AraC"/>
</dbReference>
<evidence type="ECO:0000256" key="2">
    <source>
        <dbReference type="ARBA" id="ARBA00023125"/>
    </source>
</evidence>
<evidence type="ECO:0000259" key="5">
    <source>
        <dbReference type="PROSITE" id="PS01124"/>
    </source>
</evidence>
<dbReference type="EMBL" id="SGXM01000001">
    <property type="protein sequence ID" value="RZT41765.1"/>
    <property type="molecule type" value="Genomic_DNA"/>
</dbReference>
<evidence type="ECO:0000256" key="1">
    <source>
        <dbReference type="ARBA" id="ARBA00023015"/>
    </source>
</evidence>
<name>A0A4Q7S610_9BURK</name>
<dbReference type="SUPFAM" id="SSF51215">
    <property type="entry name" value="Regulatory protein AraC"/>
    <property type="match status" value="1"/>
</dbReference>
<keyword evidence="1" id="KW-0805">Transcription regulation</keyword>
<dbReference type="InterPro" id="IPR003313">
    <property type="entry name" value="AraC-bd"/>
</dbReference>
<accession>A0A4Q7S610</accession>
<dbReference type="GO" id="GO:0043565">
    <property type="term" value="F:sequence-specific DNA binding"/>
    <property type="evidence" value="ECO:0007669"/>
    <property type="project" value="InterPro"/>
</dbReference>
<evidence type="ECO:0000256" key="3">
    <source>
        <dbReference type="ARBA" id="ARBA00023159"/>
    </source>
</evidence>
<reference evidence="6 7" key="1">
    <citation type="journal article" date="2015" name="Stand. Genomic Sci.">
        <title>Genomic Encyclopedia of Bacterial and Archaeal Type Strains, Phase III: the genomes of soil and plant-associated and newly described type strains.</title>
        <authorList>
            <person name="Whitman W.B."/>
            <person name="Woyke T."/>
            <person name="Klenk H.P."/>
            <person name="Zhou Y."/>
            <person name="Lilburn T.G."/>
            <person name="Beck B.J."/>
            <person name="De Vos P."/>
            <person name="Vandamme P."/>
            <person name="Eisen J.A."/>
            <person name="Garrity G."/>
            <person name="Hugenholtz P."/>
            <person name="Kyrpides N.C."/>
        </authorList>
    </citation>
    <scope>NUCLEOTIDE SEQUENCE [LARGE SCALE GENOMIC DNA]</scope>
    <source>
        <strain evidence="6 7">ASC-9842</strain>
    </source>
</reference>
<evidence type="ECO:0000313" key="6">
    <source>
        <dbReference type="EMBL" id="RZT41765.1"/>
    </source>
</evidence>
<dbReference type="PANTHER" id="PTHR43280:SF32">
    <property type="entry name" value="TRANSCRIPTIONAL REGULATORY PROTEIN"/>
    <property type="match status" value="1"/>
</dbReference>
<keyword evidence="7" id="KW-1185">Reference proteome</keyword>
<dbReference type="AlphaFoldDB" id="A0A4Q7S610"/>